<dbReference type="PANTHER" id="PTHR43289:SF14">
    <property type="entry name" value="LYMPHOKINE-ACTIVATED KILLER T-CELL-ORIGINATED PROTEIN KINASE"/>
    <property type="match status" value="1"/>
</dbReference>
<dbReference type="AlphaFoldDB" id="A0A452EYZ4"/>
<dbReference type="STRING" id="9925.ENSCHIP00000017311"/>
<name>A0A452EYZ4_CAPHI</name>
<dbReference type="Pfam" id="PF00069">
    <property type="entry name" value="Pkinase"/>
    <property type="match status" value="1"/>
</dbReference>
<dbReference type="PANTHER" id="PTHR43289">
    <property type="entry name" value="MITOGEN-ACTIVATED PROTEIN KINASE KINASE KINASE 20-RELATED"/>
    <property type="match status" value="1"/>
</dbReference>
<sequence length="274" mass="31122">ISPRVLSHSPWAVKKINPRCNDVYQSMYLKRLAHEAKNLKRRNHPNIIAFTEAGEGEKFLNDLIEEQNKDSQDPSPAAIILKVALNMVRGLKHLHQDKKLLRGDIKSSNIVIKGDFETIKICDVGVSLPLDESMTVTPGRPKEALEEDGITTNKADVFAFGLTQWAMMTLSIPHISFPDDDDDETFDETLGMRPPITMEELGETYQRGTELFSVRTDEDPKGRPAAAHTVEASELDVLWSPHTHDYWSLRYGSCTQRFCLPQYTHAPIMMIHYY</sequence>
<keyword evidence="3" id="KW-0418">Kinase</keyword>
<dbReference type="GeneTree" id="ENSGT00720000108839"/>
<dbReference type="SUPFAM" id="SSF56112">
    <property type="entry name" value="Protein kinase-like (PK-like)"/>
    <property type="match status" value="1"/>
</dbReference>
<dbReference type="InterPro" id="IPR000719">
    <property type="entry name" value="Prot_kinase_dom"/>
</dbReference>
<keyword evidence="1" id="KW-0808">Transferase</keyword>
<protein>
    <recommendedName>
        <fullName evidence="5">Protein kinase domain-containing protein</fullName>
    </recommendedName>
</protein>
<dbReference type="InterPro" id="IPR011009">
    <property type="entry name" value="Kinase-like_dom_sf"/>
</dbReference>
<dbReference type="PROSITE" id="PS50011">
    <property type="entry name" value="PROTEIN_KINASE_DOM"/>
    <property type="match status" value="1"/>
</dbReference>
<evidence type="ECO:0000313" key="7">
    <source>
        <dbReference type="Proteomes" id="UP000291000"/>
    </source>
</evidence>
<dbReference type="SMART" id="SM00220">
    <property type="entry name" value="S_TKc"/>
    <property type="match status" value="1"/>
</dbReference>
<dbReference type="Ensembl" id="ENSCHIT00000025120.1">
    <property type="protein sequence ID" value="ENSCHIP00000017311.1"/>
    <property type="gene ID" value="ENSCHIG00000017222.1"/>
</dbReference>
<dbReference type="Proteomes" id="UP000291000">
    <property type="component" value="Chromosome 23"/>
</dbReference>
<reference evidence="6" key="2">
    <citation type="submission" date="2025-08" db="UniProtKB">
        <authorList>
            <consortium name="Ensembl"/>
        </authorList>
    </citation>
    <scope>IDENTIFICATION</scope>
</reference>
<evidence type="ECO:0000256" key="4">
    <source>
        <dbReference type="ARBA" id="ARBA00022840"/>
    </source>
</evidence>
<keyword evidence="2" id="KW-0547">Nucleotide-binding</keyword>
<evidence type="ECO:0000256" key="2">
    <source>
        <dbReference type="ARBA" id="ARBA00022741"/>
    </source>
</evidence>
<keyword evidence="7" id="KW-1185">Reference proteome</keyword>
<evidence type="ECO:0000259" key="5">
    <source>
        <dbReference type="PROSITE" id="PS50011"/>
    </source>
</evidence>
<keyword evidence="4" id="KW-0067">ATP-binding</keyword>
<proteinExistence type="predicted"/>
<evidence type="ECO:0000256" key="3">
    <source>
        <dbReference type="ARBA" id="ARBA00022777"/>
    </source>
</evidence>
<reference evidence="6 7" key="1">
    <citation type="submission" date="2016-04" db="EMBL/GenBank/DDBJ databases">
        <title>Polished mammalian reference genomes with single-molecule sequencing and chromosome conformation capture applied to the Capra hircus genome.</title>
        <authorList>
            <person name="Bickhart D.M."/>
            <person name="Koren S."/>
            <person name="Rosen B."/>
            <person name="Hastie A."/>
            <person name="Liachko I."/>
            <person name="Sullivan S.T."/>
            <person name="Burton J."/>
            <person name="Sayre B.L."/>
            <person name="Huson H.J."/>
            <person name="Lee J."/>
            <person name="Lam E."/>
            <person name="Kelley C.M."/>
            <person name="Hutchison J.L."/>
            <person name="Zhou Y."/>
            <person name="Sun J."/>
            <person name="Crisa A."/>
            <person name="Schwartz J.C."/>
            <person name="Hammond J.A."/>
            <person name="Schroeder S.G."/>
            <person name="Liu G.E."/>
            <person name="Dunham M."/>
            <person name="Shendure J."/>
            <person name="Sonstegard T.S."/>
            <person name="Phillippy A.M."/>
            <person name="Van Tassell C.P."/>
            <person name="Smith T.P."/>
        </authorList>
    </citation>
    <scope>NUCLEOTIDE SEQUENCE [LARGE SCALE GENOMIC DNA]</scope>
</reference>
<dbReference type="Gene3D" id="1.10.510.10">
    <property type="entry name" value="Transferase(Phosphotransferase) domain 1"/>
    <property type="match status" value="1"/>
</dbReference>
<evidence type="ECO:0000313" key="6">
    <source>
        <dbReference type="Ensembl" id="ENSCHIP00000017311.1"/>
    </source>
</evidence>
<organism evidence="6 7">
    <name type="scientific">Capra hircus</name>
    <name type="common">Goat</name>
    <dbReference type="NCBI Taxonomy" id="9925"/>
    <lineage>
        <taxon>Eukaryota</taxon>
        <taxon>Metazoa</taxon>
        <taxon>Chordata</taxon>
        <taxon>Craniata</taxon>
        <taxon>Vertebrata</taxon>
        <taxon>Euteleostomi</taxon>
        <taxon>Mammalia</taxon>
        <taxon>Eutheria</taxon>
        <taxon>Laurasiatheria</taxon>
        <taxon>Artiodactyla</taxon>
        <taxon>Ruminantia</taxon>
        <taxon>Pecora</taxon>
        <taxon>Bovidae</taxon>
        <taxon>Caprinae</taxon>
        <taxon>Capra</taxon>
    </lineage>
</organism>
<dbReference type="OMA" id="FENCKLC"/>
<accession>A0A452EYZ4</accession>
<reference evidence="6" key="3">
    <citation type="submission" date="2025-09" db="UniProtKB">
        <authorList>
            <consortium name="Ensembl"/>
        </authorList>
    </citation>
    <scope>IDENTIFICATION</scope>
</reference>
<dbReference type="EMBL" id="LWLT01000028">
    <property type="status" value="NOT_ANNOTATED_CDS"/>
    <property type="molecule type" value="Genomic_DNA"/>
</dbReference>
<dbReference type="GO" id="GO:0005524">
    <property type="term" value="F:ATP binding"/>
    <property type="evidence" value="ECO:0007669"/>
    <property type="project" value="UniProtKB-KW"/>
</dbReference>
<feature type="domain" description="Protein kinase" evidence="5">
    <location>
        <begin position="1"/>
        <end position="247"/>
    </location>
</feature>
<dbReference type="GO" id="GO:0004674">
    <property type="term" value="F:protein serine/threonine kinase activity"/>
    <property type="evidence" value="ECO:0007669"/>
    <property type="project" value="TreeGrafter"/>
</dbReference>
<evidence type="ECO:0000256" key="1">
    <source>
        <dbReference type="ARBA" id="ARBA00022679"/>
    </source>
</evidence>